<sequence>MSERSVAVEAWEALYRAQVAVLRQLRAEFPDGETSLTEYDVLFNLSREPGHALRIRDLNKHLLLTQPSVSRLLDRLAARGLVTKSGDPDDARGTVVSLTEAGLREFRRVGTRHSHSIARKMAALTADELHELTRITDKLRAGAPPSSPGRD</sequence>
<organism evidence="2 3">
    <name type="scientific">Lysinimonas soli</name>
    <dbReference type="NCBI Taxonomy" id="1074233"/>
    <lineage>
        <taxon>Bacteria</taxon>
        <taxon>Bacillati</taxon>
        <taxon>Actinomycetota</taxon>
        <taxon>Actinomycetes</taxon>
        <taxon>Micrococcales</taxon>
        <taxon>Microbacteriaceae</taxon>
        <taxon>Lysinimonas</taxon>
    </lineage>
</organism>
<dbReference type="PROSITE" id="PS50995">
    <property type="entry name" value="HTH_MARR_2"/>
    <property type="match status" value="1"/>
</dbReference>
<dbReference type="PRINTS" id="PR00598">
    <property type="entry name" value="HTHMARR"/>
</dbReference>
<dbReference type="SUPFAM" id="SSF46785">
    <property type="entry name" value="Winged helix' DNA-binding domain"/>
    <property type="match status" value="1"/>
</dbReference>
<dbReference type="Pfam" id="PF12802">
    <property type="entry name" value="MarR_2"/>
    <property type="match status" value="1"/>
</dbReference>
<dbReference type="InterPro" id="IPR036388">
    <property type="entry name" value="WH-like_DNA-bd_sf"/>
</dbReference>
<feature type="domain" description="HTH marR-type" evidence="1">
    <location>
        <begin position="7"/>
        <end position="141"/>
    </location>
</feature>
<dbReference type="Gene3D" id="1.10.10.10">
    <property type="entry name" value="Winged helix-like DNA-binding domain superfamily/Winged helix DNA-binding domain"/>
    <property type="match status" value="1"/>
</dbReference>
<name>A0ABW0NTD9_9MICO</name>
<gene>
    <name evidence="2" type="ORF">ACFPJ4_09830</name>
</gene>
<dbReference type="SMART" id="SM00347">
    <property type="entry name" value="HTH_MARR"/>
    <property type="match status" value="1"/>
</dbReference>
<reference evidence="3" key="1">
    <citation type="journal article" date="2019" name="Int. J. Syst. Evol. Microbiol.">
        <title>The Global Catalogue of Microorganisms (GCM) 10K type strain sequencing project: providing services to taxonomists for standard genome sequencing and annotation.</title>
        <authorList>
            <consortium name="The Broad Institute Genomics Platform"/>
            <consortium name="The Broad Institute Genome Sequencing Center for Infectious Disease"/>
            <person name="Wu L."/>
            <person name="Ma J."/>
        </authorList>
    </citation>
    <scope>NUCLEOTIDE SEQUENCE [LARGE SCALE GENOMIC DNA]</scope>
    <source>
        <strain evidence="3">CGMCC 4.6997</strain>
    </source>
</reference>
<accession>A0ABW0NTD9</accession>
<dbReference type="PANTHER" id="PTHR33164">
    <property type="entry name" value="TRANSCRIPTIONAL REGULATOR, MARR FAMILY"/>
    <property type="match status" value="1"/>
</dbReference>
<comment type="caution">
    <text evidence="2">The sequence shown here is derived from an EMBL/GenBank/DDBJ whole genome shotgun (WGS) entry which is preliminary data.</text>
</comment>
<evidence type="ECO:0000313" key="3">
    <source>
        <dbReference type="Proteomes" id="UP001596039"/>
    </source>
</evidence>
<dbReference type="InterPro" id="IPR036390">
    <property type="entry name" value="WH_DNA-bd_sf"/>
</dbReference>
<keyword evidence="3" id="KW-1185">Reference proteome</keyword>
<proteinExistence type="predicted"/>
<dbReference type="RefSeq" id="WP_386740229.1">
    <property type="nucleotide sequence ID" value="NZ_JBHSMG010000002.1"/>
</dbReference>
<dbReference type="InterPro" id="IPR039422">
    <property type="entry name" value="MarR/SlyA-like"/>
</dbReference>
<evidence type="ECO:0000259" key="1">
    <source>
        <dbReference type="PROSITE" id="PS50995"/>
    </source>
</evidence>
<protein>
    <submittedName>
        <fullName evidence="2">MarR family winged helix-turn-helix transcriptional regulator</fullName>
    </submittedName>
</protein>
<dbReference type="Proteomes" id="UP001596039">
    <property type="component" value="Unassembled WGS sequence"/>
</dbReference>
<dbReference type="EMBL" id="JBHSMG010000002">
    <property type="protein sequence ID" value="MFC5502537.1"/>
    <property type="molecule type" value="Genomic_DNA"/>
</dbReference>
<evidence type="ECO:0000313" key="2">
    <source>
        <dbReference type="EMBL" id="MFC5502537.1"/>
    </source>
</evidence>
<dbReference type="InterPro" id="IPR000835">
    <property type="entry name" value="HTH_MarR-typ"/>
</dbReference>
<dbReference type="PANTHER" id="PTHR33164:SF104">
    <property type="entry name" value="TRANSCRIPTIONAL REGULATORY PROTEIN"/>
    <property type="match status" value="1"/>
</dbReference>